<feature type="compositionally biased region" description="Basic and acidic residues" evidence="1">
    <location>
        <begin position="384"/>
        <end position="423"/>
    </location>
</feature>
<protein>
    <submittedName>
        <fullName evidence="2">Ribulose bisphosphate carboxylase</fullName>
    </submittedName>
</protein>
<sequence length="705" mass="79828">MGGQSSIHSQRISLDVLMSSVLAMALGHESEDILSYDIRDIFFPMGFLRLFDGPAVNGQDLWRSMSRPRNGGGMILGAVLRPRTTGPELSEGSERLQIDAIFFWYTELSNGLHVVNIQDIPENDEVMATECFMAGKTGPRLNKLSKATLQKQTGNLAMVTREDGSSHEVLRTRVLYWYEGLLVLQELEAKRDARITWFDDRFRKLLLQERKKRGKVSGILYLEKKLLNVSVTGSRFVDDAGAAFVHRRSGVKDTDVPEDWDEDAMPGRFRIADITGYMPPWEAWCHEHAGFYQDFYRVLWKDDKGTAWAGMNLSKVENGAEAGSTWEPDDCIPASLDGMRLREKTRWLKRKHDQEQKEKAEKDKEEAAAERRPEPPAKMGRYRRNGDPLSRDMFRLKRGHDFHPPQADKDPDVRSGWPKKAEDYPPGYGCANPPGLCKTTCDCMDDNRSQRPWETTKEWLEDPRRASDAKKAIEVLSAQQHFVRRRGTTSKMHYFETAQTRHADQTHTNAAMNLCQVLEESVRSVLKDIPIFALQESGDLVRIPACALMKPSEDYVPVQFQLAQTSAARKWLCLGEEDGKLSLIGSGPGSRPAPFRVEFVHPEGRTAVVDCMVTGTQEKSWLSASSRIVARFTDVAHCPLSRRSRGVLQEHLGKIFDFGTKVAKEVSLGRWLDVVDMLIRMLRTTAMAHVVKPDENSHQMAMAMA</sequence>
<proteinExistence type="predicted"/>
<dbReference type="AlphaFoldDB" id="A0A1Q9EKA2"/>
<dbReference type="Proteomes" id="UP000186817">
    <property type="component" value="Unassembled WGS sequence"/>
</dbReference>
<dbReference type="OMA" id="AFCHERC"/>
<keyword evidence="3" id="KW-1185">Reference proteome</keyword>
<evidence type="ECO:0000256" key="1">
    <source>
        <dbReference type="SAM" id="MobiDB-lite"/>
    </source>
</evidence>
<feature type="region of interest" description="Disordered" evidence="1">
    <location>
        <begin position="347"/>
        <end position="427"/>
    </location>
</feature>
<gene>
    <name evidence="2" type="primary">rbcL</name>
    <name evidence="2" type="ORF">AK812_SmicGene8698</name>
</gene>
<reference evidence="2 3" key="1">
    <citation type="submission" date="2016-02" db="EMBL/GenBank/DDBJ databases">
        <title>Genome analysis of coral dinoflagellate symbionts highlights evolutionary adaptations to a symbiotic lifestyle.</title>
        <authorList>
            <person name="Aranda M."/>
            <person name="Li Y."/>
            <person name="Liew Y.J."/>
            <person name="Baumgarten S."/>
            <person name="Simakov O."/>
            <person name="Wilson M."/>
            <person name="Piel J."/>
            <person name="Ashoor H."/>
            <person name="Bougouffa S."/>
            <person name="Bajic V.B."/>
            <person name="Ryu T."/>
            <person name="Ravasi T."/>
            <person name="Bayer T."/>
            <person name="Micklem G."/>
            <person name="Kim H."/>
            <person name="Bhak J."/>
            <person name="Lajeunesse T.C."/>
            <person name="Voolstra C.R."/>
        </authorList>
    </citation>
    <scope>NUCLEOTIDE SEQUENCE [LARGE SCALE GENOMIC DNA]</scope>
    <source>
        <strain evidence="2 3">CCMP2467</strain>
    </source>
</reference>
<name>A0A1Q9EKA2_SYMMI</name>
<comment type="caution">
    <text evidence="2">The sequence shown here is derived from an EMBL/GenBank/DDBJ whole genome shotgun (WGS) entry which is preliminary data.</text>
</comment>
<dbReference type="OrthoDB" id="415095at2759"/>
<feature type="compositionally biased region" description="Basic and acidic residues" evidence="1">
    <location>
        <begin position="347"/>
        <end position="375"/>
    </location>
</feature>
<evidence type="ECO:0000313" key="2">
    <source>
        <dbReference type="EMBL" id="OLQ07873.1"/>
    </source>
</evidence>
<dbReference type="EMBL" id="LSRX01000130">
    <property type="protein sequence ID" value="OLQ07873.1"/>
    <property type="molecule type" value="Genomic_DNA"/>
</dbReference>
<organism evidence="2 3">
    <name type="scientific">Symbiodinium microadriaticum</name>
    <name type="common">Dinoflagellate</name>
    <name type="synonym">Zooxanthella microadriatica</name>
    <dbReference type="NCBI Taxonomy" id="2951"/>
    <lineage>
        <taxon>Eukaryota</taxon>
        <taxon>Sar</taxon>
        <taxon>Alveolata</taxon>
        <taxon>Dinophyceae</taxon>
        <taxon>Suessiales</taxon>
        <taxon>Symbiodiniaceae</taxon>
        <taxon>Symbiodinium</taxon>
    </lineage>
</organism>
<accession>A0A1Q9EKA2</accession>
<evidence type="ECO:0000313" key="3">
    <source>
        <dbReference type="Proteomes" id="UP000186817"/>
    </source>
</evidence>